<dbReference type="SUPFAM" id="SSF48264">
    <property type="entry name" value="Cytochrome P450"/>
    <property type="match status" value="1"/>
</dbReference>
<gene>
    <name evidence="14" type="ORF">SLS60_004308</name>
</gene>
<organism evidence="14 15">
    <name type="scientific">Paraconiothyrium brasiliense</name>
    <dbReference type="NCBI Taxonomy" id="300254"/>
    <lineage>
        <taxon>Eukaryota</taxon>
        <taxon>Fungi</taxon>
        <taxon>Dikarya</taxon>
        <taxon>Ascomycota</taxon>
        <taxon>Pezizomycotina</taxon>
        <taxon>Dothideomycetes</taxon>
        <taxon>Pleosporomycetidae</taxon>
        <taxon>Pleosporales</taxon>
        <taxon>Massarineae</taxon>
        <taxon>Didymosphaeriaceae</taxon>
        <taxon>Paraconiothyrium</taxon>
    </lineage>
</organism>
<dbReference type="EMBL" id="JAKJXO020000005">
    <property type="protein sequence ID" value="KAL1604768.1"/>
    <property type="molecule type" value="Genomic_DNA"/>
</dbReference>
<evidence type="ECO:0008006" key="16">
    <source>
        <dbReference type="Google" id="ProtNLM"/>
    </source>
</evidence>
<reference evidence="14 15" key="1">
    <citation type="submission" date="2024-02" db="EMBL/GenBank/DDBJ databases">
        <title>De novo assembly and annotation of 12 fungi associated with fruit tree decline syndrome in Ontario, Canada.</title>
        <authorList>
            <person name="Sulman M."/>
            <person name="Ellouze W."/>
            <person name="Ilyukhin E."/>
        </authorList>
    </citation>
    <scope>NUCLEOTIDE SEQUENCE [LARGE SCALE GENOMIC DNA]</scope>
    <source>
        <strain evidence="14 15">M42-189</strain>
    </source>
</reference>
<evidence type="ECO:0000256" key="8">
    <source>
        <dbReference type="ARBA" id="ARBA00022989"/>
    </source>
</evidence>
<sequence length="374" mass="42310">MLSQLTPILLEEITHGFGKELAAGKPTSKGKEVTAMDFFSGIMHRAATRVMIGTELCRDESFLKTTTSMLQSIFFTAIITVNLPLGPLRPYLVPLLTLPHKWKNEKCAKVLQPIVEKRIQRRQSKQNGHSDGDIGDAIEWTLDLVKGDPKYDTPERLTEELLHNLWAASSAPGGMMTEIVYQMLTYPEYMEPLRKEAEQMVKEHGWTEKMLANLQLQDSFVREVNRMLPTGAKKPFEFSDGLTLPVGTRFGFPIRAMQHDSDNYESPDTFDGFRFFKKTQAENGNGGVASESSQRWSSTAMSSTNLAWGYGNHICPGRFFAIRAIKFILTKLLLEYEIGWDRPKGAERPKCVNVEGQFVPNLSQKVWIKARSQL</sequence>
<dbReference type="Proteomes" id="UP001521785">
    <property type="component" value="Unassembled WGS sequence"/>
</dbReference>
<protein>
    <recommendedName>
        <fullName evidence="16">Cytochrome P450</fullName>
    </recommendedName>
</protein>
<accession>A0ABR3RKT3</accession>
<keyword evidence="6" id="KW-0812">Transmembrane</keyword>
<dbReference type="InterPro" id="IPR001128">
    <property type="entry name" value="Cyt_P450"/>
</dbReference>
<evidence type="ECO:0000256" key="9">
    <source>
        <dbReference type="ARBA" id="ARBA00023002"/>
    </source>
</evidence>
<evidence type="ECO:0000256" key="4">
    <source>
        <dbReference type="ARBA" id="ARBA00010617"/>
    </source>
</evidence>
<dbReference type="Pfam" id="PF00067">
    <property type="entry name" value="p450"/>
    <property type="match status" value="1"/>
</dbReference>
<dbReference type="PANTHER" id="PTHR46206">
    <property type="entry name" value="CYTOCHROME P450"/>
    <property type="match status" value="1"/>
</dbReference>
<keyword evidence="8" id="KW-1133">Transmembrane helix</keyword>
<comment type="similarity">
    <text evidence="4 13">Belongs to the cytochrome P450 family.</text>
</comment>
<evidence type="ECO:0000256" key="11">
    <source>
        <dbReference type="ARBA" id="ARBA00023033"/>
    </source>
</evidence>
<keyword evidence="15" id="KW-1185">Reference proteome</keyword>
<dbReference type="PRINTS" id="PR00465">
    <property type="entry name" value="EP450IV"/>
</dbReference>
<comment type="cofactor">
    <cofactor evidence="1">
        <name>heme</name>
        <dbReference type="ChEBI" id="CHEBI:30413"/>
    </cofactor>
</comment>
<name>A0ABR3RKT3_9PLEO</name>
<evidence type="ECO:0000313" key="15">
    <source>
        <dbReference type="Proteomes" id="UP001521785"/>
    </source>
</evidence>
<evidence type="ECO:0000256" key="13">
    <source>
        <dbReference type="RuleBase" id="RU000461"/>
    </source>
</evidence>
<dbReference type="InterPro" id="IPR002403">
    <property type="entry name" value="Cyt_P450_E_grp-IV"/>
</dbReference>
<dbReference type="PROSITE" id="PS00086">
    <property type="entry name" value="CYTOCHROME_P450"/>
    <property type="match status" value="1"/>
</dbReference>
<evidence type="ECO:0000256" key="5">
    <source>
        <dbReference type="ARBA" id="ARBA00022617"/>
    </source>
</evidence>
<evidence type="ECO:0000313" key="14">
    <source>
        <dbReference type="EMBL" id="KAL1604768.1"/>
    </source>
</evidence>
<proteinExistence type="inferred from homology"/>
<keyword evidence="7 13" id="KW-0479">Metal-binding</keyword>
<keyword evidence="12" id="KW-0472">Membrane</keyword>
<keyword evidence="10 13" id="KW-0408">Iron</keyword>
<comment type="caution">
    <text evidence="14">The sequence shown here is derived from an EMBL/GenBank/DDBJ whole genome shotgun (WGS) entry which is preliminary data.</text>
</comment>
<keyword evidence="5 13" id="KW-0349">Heme</keyword>
<evidence type="ECO:0000256" key="12">
    <source>
        <dbReference type="ARBA" id="ARBA00023136"/>
    </source>
</evidence>
<keyword evidence="9 13" id="KW-0560">Oxidoreductase</keyword>
<evidence type="ECO:0000256" key="3">
    <source>
        <dbReference type="ARBA" id="ARBA00004685"/>
    </source>
</evidence>
<evidence type="ECO:0000256" key="6">
    <source>
        <dbReference type="ARBA" id="ARBA00022692"/>
    </source>
</evidence>
<evidence type="ECO:0000256" key="2">
    <source>
        <dbReference type="ARBA" id="ARBA00004370"/>
    </source>
</evidence>
<dbReference type="InterPro" id="IPR036396">
    <property type="entry name" value="Cyt_P450_sf"/>
</dbReference>
<keyword evidence="11 13" id="KW-0503">Monooxygenase</keyword>
<dbReference type="CDD" id="cd11041">
    <property type="entry name" value="CYP503A1-like"/>
    <property type="match status" value="1"/>
</dbReference>
<comment type="subcellular location">
    <subcellularLocation>
        <location evidence="2">Membrane</location>
    </subcellularLocation>
</comment>
<evidence type="ECO:0000256" key="1">
    <source>
        <dbReference type="ARBA" id="ARBA00001971"/>
    </source>
</evidence>
<dbReference type="Gene3D" id="1.10.630.10">
    <property type="entry name" value="Cytochrome P450"/>
    <property type="match status" value="1"/>
</dbReference>
<evidence type="ECO:0000256" key="7">
    <source>
        <dbReference type="ARBA" id="ARBA00022723"/>
    </source>
</evidence>
<evidence type="ECO:0000256" key="10">
    <source>
        <dbReference type="ARBA" id="ARBA00023004"/>
    </source>
</evidence>
<dbReference type="PANTHER" id="PTHR46206:SF5">
    <property type="entry name" value="P450, PUTATIVE (EUROFUNG)-RELATED"/>
    <property type="match status" value="1"/>
</dbReference>
<comment type="pathway">
    <text evidence="3">Mycotoxin biosynthesis.</text>
</comment>
<dbReference type="InterPro" id="IPR017972">
    <property type="entry name" value="Cyt_P450_CS"/>
</dbReference>